<dbReference type="SMART" id="SM00668">
    <property type="entry name" value="CTLH"/>
    <property type="match status" value="1"/>
</dbReference>
<reference evidence="11 12" key="1">
    <citation type="submission" date="2016-07" db="EMBL/GenBank/DDBJ databases">
        <title>Pervasive Adenine N6-methylation of Active Genes in Fungi.</title>
        <authorList>
            <consortium name="DOE Joint Genome Institute"/>
            <person name="Mondo S.J."/>
            <person name="Dannebaum R.O."/>
            <person name="Kuo R.C."/>
            <person name="Labutti K."/>
            <person name="Haridas S."/>
            <person name="Kuo A."/>
            <person name="Salamov A."/>
            <person name="Ahrendt S.R."/>
            <person name="Lipzen A."/>
            <person name="Sullivan W."/>
            <person name="Andreopoulos W.B."/>
            <person name="Clum A."/>
            <person name="Lindquist E."/>
            <person name="Daum C."/>
            <person name="Ramamoorthy G.K."/>
            <person name="Gryganskyi A."/>
            <person name="Culley D."/>
            <person name="Magnuson J.K."/>
            <person name="James T.Y."/>
            <person name="O'Malley M.A."/>
            <person name="Stajich J.E."/>
            <person name="Spatafora J.W."/>
            <person name="Visel A."/>
            <person name="Grigoriev I.V."/>
        </authorList>
    </citation>
    <scope>NUCLEOTIDE SEQUENCE [LARGE SCALE GENOMIC DNA]</scope>
    <source>
        <strain evidence="11 12">PL171</strain>
    </source>
</reference>
<dbReference type="STRING" id="765915.A0A1Y2HYI2"/>
<keyword evidence="12" id="KW-1185">Reference proteome</keyword>
<dbReference type="PROSITE" id="PS50896">
    <property type="entry name" value="LISH"/>
    <property type="match status" value="1"/>
</dbReference>
<feature type="repeat" description="WD" evidence="9">
    <location>
        <begin position="237"/>
        <end position="278"/>
    </location>
</feature>
<dbReference type="GO" id="GO:0000398">
    <property type="term" value="P:mRNA splicing, via spliceosome"/>
    <property type="evidence" value="ECO:0007669"/>
    <property type="project" value="InterPro"/>
</dbReference>
<dbReference type="InterPro" id="IPR001680">
    <property type="entry name" value="WD40_rpt"/>
</dbReference>
<dbReference type="PROSITE" id="PS00678">
    <property type="entry name" value="WD_REPEATS_1"/>
    <property type="match status" value="1"/>
</dbReference>
<feature type="repeat" description="WD" evidence="9">
    <location>
        <begin position="372"/>
        <end position="413"/>
    </location>
</feature>
<keyword evidence="4" id="KW-0677">Repeat</keyword>
<dbReference type="SUPFAM" id="SSF50978">
    <property type="entry name" value="WD40 repeat-like"/>
    <property type="match status" value="1"/>
</dbReference>
<dbReference type="PROSITE" id="PS50294">
    <property type="entry name" value="WD_REPEATS_REGION"/>
    <property type="match status" value="3"/>
</dbReference>
<dbReference type="InterPro" id="IPR054532">
    <property type="entry name" value="TPL_SMU1_LisH-like"/>
</dbReference>
<dbReference type="Pfam" id="PF17814">
    <property type="entry name" value="LisH_TPL"/>
    <property type="match status" value="1"/>
</dbReference>
<dbReference type="Proteomes" id="UP000193411">
    <property type="component" value="Unassembled WGS sequence"/>
</dbReference>
<dbReference type="InterPro" id="IPR036322">
    <property type="entry name" value="WD40_repeat_dom_sf"/>
</dbReference>
<comment type="subcellular location">
    <subcellularLocation>
        <location evidence="1">Nucleus speckle</location>
    </subcellularLocation>
</comment>
<accession>A0A1Y2HYI2</accession>
<dbReference type="PANTHER" id="PTHR22848">
    <property type="entry name" value="WD40 REPEAT PROTEIN"/>
    <property type="match status" value="1"/>
</dbReference>
<dbReference type="SMART" id="SM00320">
    <property type="entry name" value="WD40"/>
    <property type="match status" value="4"/>
</dbReference>
<feature type="domain" description="CTLH" evidence="10">
    <location>
        <begin position="63"/>
        <end position="115"/>
    </location>
</feature>
<dbReference type="OrthoDB" id="538223at2759"/>
<dbReference type="GO" id="GO:0016607">
    <property type="term" value="C:nuclear speck"/>
    <property type="evidence" value="ECO:0007669"/>
    <property type="project" value="UniProtKB-SubCell"/>
</dbReference>
<dbReference type="PRINTS" id="PR00320">
    <property type="entry name" value="GPROTEINBRPT"/>
</dbReference>
<evidence type="ECO:0000259" key="10">
    <source>
        <dbReference type="PROSITE" id="PS50897"/>
    </source>
</evidence>
<dbReference type="InterPro" id="IPR015943">
    <property type="entry name" value="WD40/YVTN_repeat-like_dom_sf"/>
</dbReference>
<evidence type="ECO:0000256" key="5">
    <source>
        <dbReference type="ARBA" id="ARBA00023187"/>
    </source>
</evidence>
<name>A0A1Y2HYI2_9FUNG</name>
<dbReference type="PROSITE" id="PS50897">
    <property type="entry name" value="CTLH"/>
    <property type="match status" value="1"/>
</dbReference>
<dbReference type="InterPro" id="IPR006595">
    <property type="entry name" value="CTLH_C"/>
</dbReference>
<dbReference type="PROSITE" id="PS50082">
    <property type="entry name" value="WD_REPEATS_2"/>
    <property type="match status" value="3"/>
</dbReference>
<dbReference type="SMART" id="SM00667">
    <property type="entry name" value="LisH"/>
    <property type="match status" value="1"/>
</dbReference>
<gene>
    <name evidence="11" type="ORF">BCR44DRAFT_1427818</name>
</gene>
<dbReference type="EMBL" id="MCFL01000007">
    <property type="protein sequence ID" value="ORZ38801.1"/>
    <property type="molecule type" value="Genomic_DNA"/>
</dbReference>
<evidence type="ECO:0000256" key="3">
    <source>
        <dbReference type="ARBA" id="ARBA00022664"/>
    </source>
</evidence>
<dbReference type="InterPro" id="IPR019775">
    <property type="entry name" value="WD40_repeat_CS"/>
</dbReference>
<dbReference type="InterPro" id="IPR045184">
    <property type="entry name" value="SMU1"/>
</dbReference>
<evidence type="ECO:0000256" key="4">
    <source>
        <dbReference type="ARBA" id="ARBA00022737"/>
    </source>
</evidence>
<comment type="caution">
    <text evidence="11">The sequence shown here is derived from an EMBL/GenBank/DDBJ whole genome shotgun (WGS) entry which is preliminary data.</text>
</comment>
<sequence>MHTLATQRNAMSSSNKQSLSAASQELELPAADILKLVAQFLKEHNLHHTLHALQSESNSHLCNIDDHAAFRSAILDGHWDAVLQAVQSVDLPLAKRQSLLEHVFLELIELRQLAAAKILLHQTDTLLSLRDMDPDRYAHLENLLHLVDFHANLVYGDVSKQARREHLAQSLLASLGPPIPPSRLLTLISQGLKFQAQHDPSFAPVAGAWDVLRDAAPSLFAHNDVDAPVSHQYATLALAQGQTVESVAIAPNGQWIATGSTDGIIEVWHPVTGKLRMDLEYQAKDKFMAMNTAVLALAWAKDSSMLVSGAQDGGVKVWQLGTGKCIKRISKAHAQGVTCVALAGDWSVVVSGGFDAMIRTHGMQSGTMLKEFRGHTSFVNSITFNSDESKLFSGSSDGHVKIWDAKTGVCMKTLAPTAPHNLSVFHLHWLASRGHLQIGTRAQSLLRVDVRGTPVVQVACAKELGPPVNEPVAAATSPQGEYAYLVTESGTLATVYVRAKSVTKVELGMDKVIGVTACAGPMC</sequence>
<evidence type="ECO:0000256" key="9">
    <source>
        <dbReference type="PROSITE-ProRule" id="PRU00221"/>
    </source>
</evidence>
<protein>
    <recommendedName>
        <fullName evidence="8">WD40 repeat-containing protein SMU1</fullName>
    </recommendedName>
</protein>
<dbReference type="AlphaFoldDB" id="A0A1Y2HYI2"/>
<dbReference type="InterPro" id="IPR020472">
    <property type="entry name" value="WD40_PAC1"/>
</dbReference>
<evidence type="ECO:0000313" key="11">
    <source>
        <dbReference type="EMBL" id="ORZ38801.1"/>
    </source>
</evidence>
<evidence type="ECO:0000256" key="2">
    <source>
        <dbReference type="ARBA" id="ARBA00022574"/>
    </source>
</evidence>
<keyword evidence="2 9" id="KW-0853">WD repeat</keyword>
<evidence type="ECO:0000256" key="7">
    <source>
        <dbReference type="ARBA" id="ARBA00025801"/>
    </source>
</evidence>
<feature type="repeat" description="WD" evidence="9">
    <location>
        <begin position="287"/>
        <end position="328"/>
    </location>
</feature>
<keyword evidence="5" id="KW-0508">mRNA splicing</keyword>
<keyword evidence="3" id="KW-0507">mRNA processing</keyword>
<organism evidence="11 12">
    <name type="scientific">Catenaria anguillulae PL171</name>
    <dbReference type="NCBI Taxonomy" id="765915"/>
    <lineage>
        <taxon>Eukaryota</taxon>
        <taxon>Fungi</taxon>
        <taxon>Fungi incertae sedis</taxon>
        <taxon>Blastocladiomycota</taxon>
        <taxon>Blastocladiomycetes</taxon>
        <taxon>Blastocladiales</taxon>
        <taxon>Catenariaceae</taxon>
        <taxon>Catenaria</taxon>
    </lineage>
</organism>
<evidence type="ECO:0000256" key="8">
    <source>
        <dbReference type="ARBA" id="ARBA00026184"/>
    </source>
</evidence>
<comment type="similarity">
    <text evidence="7">Belongs to the WD repeat SMU1 family.</text>
</comment>
<evidence type="ECO:0000313" key="12">
    <source>
        <dbReference type="Proteomes" id="UP000193411"/>
    </source>
</evidence>
<keyword evidence="6" id="KW-0539">Nucleus</keyword>
<proteinExistence type="inferred from homology"/>
<evidence type="ECO:0000256" key="1">
    <source>
        <dbReference type="ARBA" id="ARBA00004324"/>
    </source>
</evidence>
<evidence type="ECO:0000256" key="6">
    <source>
        <dbReference type="ARBA" id="ARBA00023242"/>
    </source>
</evidence>
<dbReference type="Pfam" id="PF00400">
    <property type="entry name" value="WD40"/>
    <property type="match status" value="3"/>
</dbReference>
<dbReference type="InterPro" id="IPR006594">
    <property type="entry name" value="LisH"/>
</dbReference>
<dbReference type="Gene3D" id="2.130.10.10">
    <property type="entry name" value="YVTN repeat-like/Quinoprotein amine dehydrogenase"/>
    <property type="match status" value="1"/>
</dbReference>